<organism evidence="2 3">
    <name type="scientific">Mycobacterium noviomagense</name>
    <dbReference type="NCBI Taxonomy" id="459858"/>
    <lineage>
        <taxon>Bacteria</taxon>
        <taxon>Bacillati</taxon>
        <taxon>Actinomycetota</taxon>
        <taxon>Actinomycetes</taxon>
        <taxon>Mycobacteriales</taxon>
        <taxon>Mycobacteriaceae</taxon>
        <taxon>Mycobacterium</taxon>
    </lineage>
</organism>
<dbReference type="AlphaFoldDB" id="A0A7I7PKY3"/>
<evidence type="ECO:0000256" key="1">
    <source>
        <dbReference type="SAM" id="MobiDB-lite"/>
    </source>
</evidence>
<dbReference type="EMBL" id="AP022583">
    <property type="protein sequence ID" value="BBY09226.1"/>
    <property type="molecule type" value="Genomic_DNA"/>
</dbReference>
<evidence type="ECO:0000313" key="2">
    <source>
        <dbReference type="EMBL" id="BBY09226.1"/>
    </source>
</evidence>
<feature type="compositionally biased region" description="Low complexity" evidence="1">
    <location>
        <begin position="31"/>
        <end position="41"/>
    </location>
</feature>
<protein>
    <submittedName>
        <fullName evidence="2">Uncharacterized protein</fullName>
    </submittedName>
</protein>
<dbReference type="KEGG" id="mnv:MNVI_45440"/>
<reference evidence="2 3" key="1">
    <citation type="journal article" date="2019" name="Emerg. Microbes Infect.">
        <title>Comprehensive subspecies identification of 175 nontuberculous mycobacteria species based on 7547 genomic profiles.</title>
        <authorList>
            <person name="Matsumoto Y."/>
            <person name="Kinjo T."/>
            <person name="Motooka D."/>
            <person name="Nabeya D."/>
            <person name="Jung N."/>
            <person name="Uechi K."/>
            <person name="Horii T."/>
            <person name="Iida T."/>
            <person name="Fujita J."/>
            <person name="Nakamura S."/>
        </authorList>
    </citation>
    <scope>NUCLEOTIDE SEQUENCE [LARGE SCALE GENOMIC DNA]</scope>
    <source>
        <strain evidence="2 3">JCM 16367</strain>
    </source>
</reference>
<accession>A0A7I7PKY3</accession>
<evidence type="ECO:0000313" key="3">
    <source>
        <dbReference type="Proteomes" id="UP000466894"/>
    </source>
</evidence>
<sequence length="58" mass="5532">MSNGAGGGGPANSIHHTGSKVAVKIAPAISPATPVPTATPTGWRRTIDGVGAGGKVTV</sequence>
<gene>
    <name evidence="2" type="ORF">MNVI_45440</name>
</gene>
<name>A0A7I7PKY3_9MYCO</name>
<dbReference type="Proteomes" id="UP000466894">
    <property type="component" value="Chromosome"/>
</dbReference>
<proteinExistence type="predicted"/>
<feature type="region of interest" description="Disordered" evidence="1">
    <location>
        <begin position="31"/>
        <end position="58"/>
    </location>
</feature>